<evidence type="ECO:0008006" key="5">
    <source>
        <dbReference type="Google" id="ProtNLM"/>
    </source>
</evidence>
<feature type="region of interest" description="Disordered" evidence="1">
    <location>
        <begin position="204"/>
        <end position="235"/>
    </location>
</feature>
<gene>
    <name evidence="3" type="ORF">GCM10010411_81020</name>
</gene>
<protein>
    <recommendedName>
        <fullName evidence="5">DUF3472 domain-containing protein</fullName>
    </recommendedName>
</protein>
<keyword evidence="4" id="KW-1185">Reference proteome</keyword>
<evidence type="ECO:0000313" key="4">
    <source>
        <dbReference type="Proteomes" id="UP001501509"/>
    </source>
</evidence>
<evidence type="ECO:0000313" key="3">
    <source>
        <dbReference type="EMBL" id="GAA2630873.1"/>
    </source>
</evidence>
<comment type="caution">
    <text evidence="3">The sequence shown here is derived from an EMBL/GenBank/DDBJ whole genome shotgun (WGS) entry which is preliminary data.</text>
</comment>
<feature type="signal peptide" evidence="2">
    <location>
        <begin position="1"/>
        <end position="20"/>
    </location>
</feature>
<organism evidence="3 4">
    <name type="scientific">Actinomadura fulvescens</name>
    <dbReference type="NCBI Taxonomy" id="46160"/>
    <lineage>
        <taxon>Bacteria</taxon>
        <taxon>Bacillati</taxon>
        <taxon>Actinomycetota</taxon>
        <taxon>Actinomycetes</taxon>
        <taxon>Streptosporangiales</taxon>
        <taxon>Thermomonosporaceae</taxon>
        <taxon>Actinomadura</taxon>
    </lineage>
</organism>
<reference evidence="4" key="1">
    <citation type="journal article" date="2019" name="Int. J. Syst. Evol. Microbiol.">
        <title>The Global Catalogue of Microorganisms (GCM) 10K type strain sequencing project: providing services to taxonomists for standard genome sequencing and annotation.</title>
        <authorList>
            <consortium name="The Broad Institute Genomics Platform"/>
            <consortium name="The Broad Institute Genome Sequencing Center for Infectious Disease"/>
            <person name="Wu L."/>
            <person name="Ma J."/>
        </authorList>
    </citation>
    <scope>NUCLEOTIDE SEQUENCE [LARGE SCALE GENOMIC DNA]</scope>
    <source>
        <strain evidence="4">JCM 6833</strain>
    </source>
</reference>
<feature type="chain" id="PRO_5045985548" description="DUF3472 domain-containing protein" evidence="2">
    <location>
        <begin position="21"/>
        <end position="242"/>
    </location>
</feature>
<dbReference type="EMBL" id="BAAATD010000015">
    <property type="protein sequence ID" value="GAA2630873.1"/>
    <property type="molecule type" value="Genomic_DNA"/>
</dbReference>
<feature type="compositionally biased region" description="Polar residues" evidence="1">
    <location>
        <begin position="224"/>
        <end position="235"/>
    </location>
</feature>
<dbReference type="InterPro" id="IPR021862">
    <property type="entry name" value="DUF3472"/>
</dbReference>
<evidence type="ECO:0000256" key="2">
    <source>
        <dbReference type="SAM" id="SignalP"/>
    </source>
</evidence>
<dbReference type="Pfam" id="PF11958">
    <property type="entry name" value="DUF3472"/>
    <property type="match status" value="1"/>
</dbReference>
<dbReference type="Proteomes" id="UP001501509">
    <property type="component" value="Unassembled WGS sequence"/>
</dbReference>
<keyword evidence="2" id="KW-0732">Signal</keyword>
<dbReference type="RefSeq" id="WP_344547808.1">
    <property type="nucleotide sequence ID" value="NZ_BAAATD010000015.1"/>
</dbReference>
<evidence type="ECO:0000256" key="1">
    <source>
        <dbReference type="SAM" id="MobiDB-lite"/>
    </source>
</evidence>
<proteinExistence type="predicted"/>
<sequence>MIVTFCAASLASLGTVPAHATSAGVWTWWRYPTGSQLWNLDQNVRITQSAPTRFWSHQFGFVGGDGGYLGLQTDGSVGNGQRGKLAIFSIWNAADARPGPGAVCVDFGGEGVGKSCRILYNWQPGTTYKYRLWYLGAETGDRHRWGAWMIDTSTGKETHIGSILAPAGKSRITNSVSWIEDFGGTPCDQAAPAAGVFGHPTANNGQVHGTFDSGPTRSCGRSRATVSNDPSARTVTMRTYLA</sequence>
<name>A0ABP6D2X0_9ACTN</name>
<accession>A0ABP6D2X0</accession>